<dbReference type="AlphaFoldDB" id="A0A7H1NUI4"/>
<proteinExistence type="predicted"/>
<sequence>MRFVAAFENDNRRNLEEEPSLDPSLTLVLDSPVKTNKTEFDTMHLREPTVMERKISGVKKRNKNLRSYYDAEVQLVKDVSEWPLAAVLAMPISQFVKASDYLQGFFMSGQKTGMRSPMM</sequence>
<reference evidence="1 2" key="1">
    <citation type="submission" date="2020-08" db="EMBL/GenBank/DDBJ databases">
        <title>Complete genome sequence of Entomobacter blattae G55GP.</title>
        <authorList>
            <person name="Poehlein A."/>
            <person name="Guzman J."/>
            <person name="Daniel R."/>
            <person name="Vilcinskas A."/>
        </authorList>
    </citation>
    <scope>NUCLEOTIDE SEQUENCE [LARGE SCALE GENOMIC DNA]</scope>
    <source>
        <strain evidence="1 2">G55GP</strain>
    </source>
</reference>
<dbReference type="Proteomes" id="UP000516349">
    <property type="component" value="Chromosome"/>
</dbReference>
<accession>A0A7H1NUI4</accession>
<keyword evidence="2" id="KW-1185">Reference proteome</keyword>
<dbReference type="InterPro" id="IPR019289">
    <property type="entry name" value="Phage_tail_E/E"/>
</dbReference>
<evidence type="ECO:0000313" key="2">
    <source>
        <dbReference type="Proteomes" id="UP000516349"/>
    </source>
</evidence>
<organism evidence="1 2">
    <name type="scientific">Entomobacter blattae</name>
    <dbReference type="NCBI Taxonomy" id="2762277"/>
    <lineage>
        <taxon>Bacteria</taxon>
        <taxon>Pseudomonadati</taxon>
        <taxon>Pseudomonadota</taxon>
        <taxon>Alphaproteobacteria</taxon>
        <taxon>Acetobacterales</taxon>
        <taxon>Acetobacteraceae</taxon>
        <taxon>Entomobacter</taxon>
    </lineage>
</organism>
<dbReference type="EMBL" id="CP060244">
    <property type="protein sequence ID" value="QNT79444.1"/>
    <property type="molecule type" value="Genomic_DNA"/>
</dbReference>
<dbReference type="KEGG" id="ebla:JGUZn3_22430"/>
<name>A0A7H1NUI4_9PROT</name>
<protein>
    <submittedName>
        <fullName evidence="1">Phage tail assembly chaperone protein</fullName>
    </submittedName>
</protein>
<dbReference type="Pfam" id="PF10109">
    <property type="entry name" value="Phage_TAC_7"/>
    <property type="match status" value="1"/>
</dbReference>
<evidence type="ECO:0000313" key="1">
    <source>
        <dbReference type="EMBL" id="QNT79444.1"/>
    </source>
</evidence>
<gene>
    <name evidence="1" type="ORF">JGUZn3_22430</name>
</gene>